<keyword evidence="4" id="KW-0378">Hydrolase</keyword>
<dbReference type="Gene3D" id="2.60.40.2310">
    <property type="match status" value="1"/>
</dbReference>
<evidence type="ECO:0000313" key="10">
    <source>
        <dbReference type="Proteomes" id="UP000824120"/>
    </source>
</evidence>
<comment type="caution">
    <text evidence="9">The sequence shown here is derived from an EMBL/GenBank/DDBJ whole genome shotgun (WGS) entry which is preliminary data.</text>
</comment>
<proteinExistence type="inferred from homology"/>
<dbReference type="InterPro" id="IPR045051">
    <property type="entry name" value="SBT"/>
</dbReference>
<evidence type="ECO:0000256" key="2">
    <source>
        <dbReference type="ARBA" id="ARBA00022670"/>
    </source>
</evidence>
<gene>
    <name evidence="9" type="ORF">H5410_040440</name>
</gene>
<sequence length="373" mass="40017">NVAAWIFNVAASTIDREFPADVILGDSRIFGGVSLYTGDPLGNAKLQLSYSTDCGSQLCYPGKLDPSKVSGKIVLCDRGGDAKVEKGSVVKQAGGAGMVLANLADSGEELVADAHLLPATMVGQKAGDKIRDYIKYVPSPTVTITFKGTVIGKSPSAPHIAAFSDRGPNYVTPEILKLDVTAPGDIKSCAHVSGLAALFRKAYPKWTTATIKSALMTTAYSIDNSGKTITDLATGQELNPFVRGLVHMDPNRALHPGLVYDIESSDYIGFLCSIDTSSMNCSEYSLASPGDLNYPSFSVVFTSESIVKYKCVVKNVGRNANVVYKVKLNAPSSVEVKVTPSKLSFSEEKRKFVKEKNSSIGEQQRIDWKCLMF</sequence>
<dbReference type="Pfam" id="PF00082">
    <property type="entry name" value="Peptidase_S8"/>
    <property type="match status" value="1"/>
</dbReference>
<evidence type="ECO:0000256" key="5">
    <source>
        <dbReference type="ARBA" id="ARBA00022825"/>
    </source>
</evidence>
<dbReference type="GO" id="GO:0006508">
    <property type="term" value="P:proteolysis"/>
    <property type="evidence" value="ECO:0007669"/>
    <property type="project" value="UniProtKB-KW"/>
</dbReference>
<dbReference type="Gene3D" id="3.50.30.30">
    <property type="match status" value="1"/>
</dbReference>
<dbReference type="Proteomes" id="UP000824120">
    <property type="component" value="Chromosome 8"/>
</dbReference>
<dbReference type="Pfam" id="PF02225">
    <property type="entry name" value="PA"/>
    <property type="match status" value="1"/>
</dbReference>
<protein>
    <submittedName>
        <fullName evidence="9">Uncharacterized protein</fullName>
    </submittedName>
</protein>
<feature type="domain" description="Peptidase S8/S53" evidence="6">
    <location>
        <begin position="156"/>
        <end position="230"/>
    </location>
</feature>
<dbReference type="InterPro" id="IPR041469">
    <property type="entry name" value="Subtilisin-like_FN3"/>
</dbReference>
<feature type="domain" description="Subtilisin-like protease fibronectin type-III" evidence="8">
    <location>
        <begin position="291"/>
        <end position="351"/>
    </location>
</feature>
<evidence type="ECO:0000313" key="9">
    <source>
        <dbReference type="EMBL" id="KAG5589926.1"/>
    </source>
</evidence>
<comment type="similarity">
    <text evidence="1">Belongs to the peptidase S8 family.</text>
</comment>
<dbReference type="Pfam" id="PF17766">
    <property type="entry name" value="fn3_6"/>
    <property type="match status" value="1"/>
</dbReference>
<dbReference type="PANTHER" id="PTHR10795">
    <property type="entry name" value="PROPROTEIN CONVERTASE SUBTILISIN/KEXIN"/>
    <property type="match status" value="1"/>
</dbReference>
<evidence type="ECO:0000256" key="4">
    <source>
        <dbReference type="ARBA" id="ARBA00022801"/>
    </source>
</evidence>
<dbReference type="FunFam" id="3.50.30.30:FF:000005">
    <property type="entry name" value="subtilisin-like protease SBT1.5"/>
    <property type="match status" value="1"/>
</dbReference>
<feature type="domain" description="PA" evidence="7">
    <location>
        <begin position="55"/>
        <end position="130"/>
    </location>
</feature>
<evidence type="ECO:0000259" key="6">
    <source>
        <dbReference type="Pfam" id="PF00082"/>
    </source>
</evidence>
<accession>A0A9J5XSI3</accession>
<dbReference type="InterPro" id="IPR036852">
    <property type="entry name" value="Peptidase_S8/S53_dom_sf"/>
</dbReference>
<dbReference type="OrthoDB" id="206201at2759"/>
<dbReference type="GO" id="GO:0004252">
    <property type="term" value="F:serine-type endopeptidase activity"/>
    <property type="evidence" value="ECO:0007669"/>
    <property type="project" value="InterPro"/>
</dbReference>
<reference evidence="9 10" key="1">
    <citation type="submission" date="2020-09" db="EMBL/GenBank/DDBJ databases">
        <title>De no assembly of potato wild relative species, Solanum commersonii.</title>
        <authorList>
            <person name="Cho K."/>
        </authorList>
    </citation>
    <scope>NUCLEOTIDE SEQUENCE [LARGE SCALE GENOMIC DNA]</scope>
    <source>
        <strain evidence="9">LZ3.2</strain>
        <tissue evidence="9">Leaf</tissue>
    </source>
</reference>
<keyword evidence="3" id="KW-0732">Signal</keyword>
<dbReference type="AlphaFoldDB" id="A0A9J5XSI3"/>
<evidence type="ECO:0000259" key="8">
    <source>
        <dbReference type="Pfam" id="PF17766"/>
    </source>
</evidence>
<feature type="non-terminal residue" evidence="9">
    <location>
        <position position="1"/>
    </location>
</feature>
<dbReference type="CDD" id="cd02120">
    <property type="entry name" value="PA_subtilisin_like"/>
    <property type="match status" value="1"/>
</dbReference>
<keyword evidence="2" id="KW-0645">Protease</keyword>
<evidence type="ECO:0000259" key="7">
    <source>
        <dbReference type="Pfam" id="PF02225"/>
    </source>
</evidence>
<dbReference type="Gene3D" id="3.40.50.200">
    <property type="entry name" value="Peptidase S8/S53 domain"/>
    <property type="match status" value="2"/>
</dbReference>
<dbReference type="InterPro" id="IPR003137">
    <property type="entry name" value="PA_domain"/>
</dbReference>
<dbReference type="SUPFAM" id="SSF52743">
    <property type="entry name" value="Subtilisin-like"/>
    <property type="match status" value="1"/>
</dbReference>
<name>A0A9J5XSI3_SOLCO</name>
<organism evidence="9 10">
    <name type="scientific">Solanum commersonii</name>
    <name type="common">Commerson's wild potato</name>
    <name type="synonym">Commerson's nightshade</name>
    <dbReference type="NCBI Taxonomy" id="4109"/>
    <lineage>
        <taxon>Eukaryota</taxon>
        <taxon>Viridiplantae</taxon>
        <taxon>Streptophyta</taxon>
        <taxon>Embryophyta</taxon>
        <taxon>Tracheophyta</taxon>
        <taxon>Spermatophyta</taxon>
        <taxon>Magnoliopsida</taxon>
        <taxon>eudicotyledons</taxon>
        <taxon>Gunneridae</taxon>
        <taxon>Pentapetalae</taxon>
        <taxon>asterids</taxon>
        <taxon>lamiids</taxon>
        <taxon>Solanales</taxon>
        <taxon>Solanaceae</taxon>
        <taxon>Solanoideae</taxon>
        <taxon>Solaneae</taxon>
        <taxon>Solanum</taxon>
    </lineage>
</organism>
<dbReference type="InterPro" id="IPR000209">
    <property type="entry name" value="Peptidase_S8/S53_dom"/>
</dbReference>
<evidence type="ECO:0000256" key="3">
    <source>
        <dbReference type="ARBA" id="ARBA00022729"/>
    </source>
</evidence>
<evidence type="ECO:0000256" key="1">
    <source>
        <dbReference type="ARBA" id="ARBA00011073"/>
    </source>
</evidence>
<dbReference type="EMBL" id="JACXVP010000008">
    <property type="protein sequence ID" value="KAG5589926.1"/>
    <property type="molecule type" value="Genomic_DNA"/>
</dbReference>
<keyword evidence="10" id="KW-1185">Reference proteome</keyword>
<keyword evidence="5" id="KW-0720">Serine protease</keyword>